<protein>
    <recommendedName>
        <fullName evidence="1">IstB-like ATP-binding domain-containing protein</fullName>
    </recommendedName>
</protein>
<dbReference type="InterPro" id="IPR027417">
    <property type="entry name" value="P-loop_NTPase"/>
</dbReference>
<name>A0A511HPQ0_9BACT</name>
<dbReference type="Gene3D" id="3.40.50.300">
    <property type="entry name" value="P-loop containing nucleotide triphosphate hydrolases"/>
    <property type="match status" value="1"/>
</dbReference>
<dbReference type="InterPro" id="IPR002611">
    <property type="entry name" value="IstB_ATP-bd"/>
</dbReference>
<dbReference type="Proteomes" id="UP000321224">
    <property type="component" value="Unassembled WGS sequence"/>
</dbReference>
<comment type="caution">
    <text evidence="2">The sequence shown here is derived from an EMBL/GenBank/DDBJ whole genome shotgun (WGS) entry which is preliminary data.</text>
</comment>
<dbReference type="EMBL" id="BJVY01000083">
    <property type="protein sequence ID" value="GEL75566.1"/>
    <property type="molecule type" value="Genomic_DNA"/>
</dbReference>
<dbReference type="SUPFAM" id="SSF52540">
    <property type="entry name" value="P-loop containing nucleoside triphosphate hydrolases"/>
    <property type="match status" value="1"/>
</dbReference>
<dbReference type="Pfam" id="PF01695">
    <property type="entry name" value="IstB_IS21"/>
    <property type="match status" value="1"/>
</dbReference>
<sequence length="71" mass="7434">MAGKHNVLLTGPAGVGKSFLAPALGMSSLRGGGSLFRLTVPVGLEGVTLGGNSTAQRARMNWKRMNRLIVR</sequence>
<evidence type="ECO:0000259" key="1">
    <source>
        <dbReference type="Pfam" id="PF01695"/>
    </source>
</evidence>
<accession>A0A511HPQ0</accession>
<evidence type="ECO:0000313" key="2">
    <source>
        <dbReference type="EMBL" id="GEL75566.1"/>
    </source>
</evidence>
<dbReference type="AlphaFoldDB" id="A0A511HPQ0"/>
<organism evidence="2 3">
    <name type="scientific">Myxococcus virescens</name>
    <dbReference type="NCBI Taxonomy" id="83456"/>
    <lineage>
        <taxon>Bacteria</taxon>
        <taxon>Pseudomonadati</taxon>
        <taxon>Myxococcota</taxon>
        <taxon>Myxococcia</taxon>
        <taxon>Myxococcales</taxon>
        <taxon>Cystobacterineae</taxon>
        <taxon>Myxococcaceae</taxon>
        <taxon>Myxococcus</taxon>
    </lineage>
</organism>
<gene>
    <name evidence="2" type="ORF">MVI01_73500</name>
</gene>
<proteinExistence type="predicted"/>
<dbReference type="RefSeq" id="WP_090495990.1">
    <property type="nucleotide sequence ID" value="NZ_BJVY01000083.1"/>
</dbReference>
<evidence type="ECO:0000313" key="3">
    <source>
        <dbReference type="Proteomes" id="UP000321224"/>
    </source>
</evidence>
<reference evidence="2 3" key="1">
    <citation type="submission" date="2019-07" db="EMBL/GenBank/DDBJ databases">
        <title>Whole genome shotgun sequence of Myxococcus virescens NBRC 100334.</title>
        <authorList>
            <person name="Hosoyama A."/>
            <person name="Uohara A."/>
            <person name="Ohji S."/>
            <person name="Ichikawa N."/>
        </authorList>
    </citation>
    <scope>NUCLEOTIDE SEQUENCE [LARGE SCALE GENOMIC DNA]</scope>
    <source>
        <strain evidence="2 3">NBRC 100334</strain>
    </source>
</reference>
<feature type="domain" description="IstB-like ATP-binding" evidence="1">
    <location>
        <begin position="4"/>
        <end position="39"/>
    </location>
</feature>
<dbReference type="GO" id="GO:0005524">
    <property type="term" value="F:ATP binding"/>
    <property type="evidence" value="ECO:0007669"/>
    <property type="project" value="InterPro"/>
</dbReference>